<dbReference type="OrthoDB" id="231913at2"/>
<accession>A0A1M7YS33</accession>
<reference evidence="3" key="1">
    <citation type="submission" date="2016-12" db="EMBL/GenBank/DDBJ databases">
        <authorList>
            <person name="Rodrigo-Torres L."/>
            <person name="Arahal R.D."/>
            <person name="Lucena T."/>
        </authorList>
    </citation>
    <scope>NUCLEOTIDE SEQUENCE [LARGE SCALE GENOMIC DNA]</scope>
</reference>
<dbReference type="Proteomes" id="UP000184600">
    <property type="component" value="Unassembled WGS sequence"/>
</dbReference>
<dbReference type="InterPro" id="IPR029058">
    <property type="entry name" value="AB_hydrolase_fold"/>
</dbReference>
<evidence type="ECO:0008006" key="4">
    <source>
        <dbReference type="Google" id="ProtNLM"/>
    </source>
</evidence>
<evidence type="ECO:0000256" key="1">
    <source>
        <dbReference type="SAM" id="MobiDB-lite"/>
    </source>
</evidence>
<dbReference type="RefSeq" id="WP_143169237.1">
    <property type="nucleotide sequence ID" value="NZ_AP024898.1"/>
</dbReference>
<gene>
    <name evidence="2" type="ORF">VQ7734_01158</name>
</gene>
<dbReference type="AlphaFoldDB" id="A0A1M7YS33"/>
<dbReference type="Gene3D" id="3.40.50.1820">
    <property type="entry name" value="alpha/beta hydrolase"/>
    <property type="match status" value="1"/>
</dbReference>
<evidence type="ECO:0000313" key="2">
    <source>
        <dbReference type="EMBL" id="SHO55430.1"/>
    </source>
</evidence>
<sequence>MNHDTKHIFILIAGAVEPVCTCTIPGEKQHGEKRPGEAQPAGSSRVAQSYWEDYPQLIRGLRRLCAERSNLLLFDEHGWSGDNTQANREIAGAYLADRLCGSNGKKAHYEEYLNHRVAFHLIGHSHGGNVLNELTKRAASASEWPSHWEIKSIVYLSTPFFKHQHQLNTTRLHQDCAIINVTNDFDLTQRVVADFSMYDLIAAIKSTEQETPGLKEHLKYIQNAPLPSCWSKVKAAFSHCKPLQLLLHPDHYRLHPRDGHSVFQEAMNVLEHTEEALYEIQKIVSQLHACLYYPSDPELLELSPGKSRYLITDQLFEQANELTMHLLRHIIRIKKTLMTYQQRQDYRLIPLLCDLSDSLIQLIDVIAIDKQTTSGPASDFLYTLMLHQIESFDNTRTSPRHQLDYEFAEKLYHVDVTPEDPYFSREHLIRFNQLTKQLIQAEADYEERNSQKNLLKLLLCLVASQSEISPLKKTLSQVTDLLTQSVGSHPHGLRRLISSLACRGKIKPLYQLSVRLLPVLTTYMTLLSESDIRLLAPVEKQKPHNPRHMIPGSLEYFALFSHSVSRQQLWPDIEQLLIPLLPAPAFPVTATQPRQQVVPDLSIEYEQ</sequence>
<evidence type="ECO:0000313" key="3">
    <source>
        <dbReference type="Proteomes" id="UP000184600"/>
    </source>
</evidence>
<feature type="compositionally biased region" description="Basic and acidic residues" evidence="1">
    <location>
        <begin position="27"/>
        <end position="36"/>
    </location>
</feature>
<dbReference type="EMBL" id="FRFG01000014">
    <property type="protein sequence ID" value="SHO55430.1"/>
    <property type="molecule type" value="Genomic_DNA"/>
</dbReference>
<feature type="region of interest" description="Disordered" evidence="1">
    <location>
        <begin position="26"/>
        <end position="45"/>
    </location>
</feature>
<proteinExistence type="predicted"/>
<keyword evidence="3" id="KW-1185">Reference proteome</keyword>
<name>A0A1M7YS33_9VIBR</name>
<organism evidence="2 3">
    <name type="scientific">Vibrio quintilis</name>
    <dbReference type="NCBI Taxonomy" id="1117707"/>
    <lineage>
        <taxon>Bacteria</taxon>
        <taxon>Pseudomonadati</taxon>
        <taxon>Pseudomonadota</taxon>
        <taxon>Gammaproteobacteria</taxon>
        <taxon>Vibrionales</taxon>
        <taxon>Vibrionaceae</taxon>
        <taxon>Vibrio</taxon>
    </lineage>
</organism>
<protein>
    <recommendedName>
        <fullName evidence="4">Alpha/beta hydrolase family protein</fullName>
    </recommendedName>
</protein>